<dbReference type="InterPro" id="IPR013249">
    <property type="entry name" value="RNA_pol_sigma70_r4_t2"/>
</dbReference>
<evidence type="ECO:0000256" key="3">
    <source>
        <dbReference type="ARBA" id="ARBA00023082"/>
    </source>
</evidence>
<gene>
    <name evidence="7" type="ORF">ACFQ2C_08960</name>
</gene>
<sequence length="197" mass="23223">MKTLNFNTYSDIELQELMAKDNPIVLKIFMHRYEEQVYQFVLKFLKSPQLAEEVTQDIFLKLWETRNSPEKIQSIAKWLYTVARNRSLNLIKQNQCRLLRENYFAMQISNELDGEDEIILRDYQNAINSLLESLPSKRKEIYMLKSISGLTNEEIALQLNISPHTVKNQLTKSYSSIKKLISYLFSLILPFLISNIH</sequence>
<evidence type="ECO:0000313" key="8">
    <source>
        <dbReference type="Proteomes" id="UP001597205"/>
    </source>
</evidence>
<dbReference type="Gene3D" id="1.10.10.10">
    <property type="entry name" value="Winged helix-like DNA-binding domain superfamily/Winged helix DNA-binding domain"/>
    <property type="match status" value="1"/>
</dbReference>
<dbReference type="SUPFAM" id="SSF88946">
    <property type="entry name" value="Sigma2 domain of RNA polymerase sigma factors"/>
    <property type="match status" value="1"/>
</dbReference>
<evidence type="ECO:0000256" key="4">
    <source>
        <dbReference type="ARBA" id="ARBA00023163"/>
    </source>
</evidence>
<dbReference type="NCBIfam" id="TIGR02937">
    <property type="entry name" value="sigma70-ECF"/>
    <property type="match status" value="1"/>
</dbReference>
<evidence type="ECO:0000256" key="1">
    <source>
        <dbReference type="ARBA" id="ARBA00010641"/>
    </source>
</evidence>
<keyword evidence="4" id="KW-0804">Transcription</keyword>
<dbReference type="PANTHER" id="PTHR43133">
    <property type="entry name" value="RNA POLYMERASE ECF-TYPE SIGMA FACTO"/>
    <property type="match status" value="1"/>
</dbReference>
<feature type="domain" description="RNA polymerase sigma-70 region 2" evidence="5">
    <location>
        <begin position="30"/>
        <end position="95"/>
    </location>
</feature>
<evidence type="ECO:0000256" key="2">
    <source>
        <dbReference type="ARBA" id="ARBA00023015"/>
    </source>
</evidence>
<dbReference type="Pfam" id="PF04542">
    <property type="entry name" value="Sigma70_r2"/>
    <property type="match status" value="1"/>
</dbReference>
<dbReference type="InterPro" id="IPR039425">
    <property type="entry name" value="RNA_pol_sigma-70-like"/>
</dbReference>
<evidence type="ECO:0000259" key="6">
    <source>
        <dbReference type="Pfam" id="PF08281"/>
    </source>
</evidence>
<keyword evidence="8" id="KW-1185">Reference proteome</keyword>
<dbReference type="EMBL" id="JBHTKY010000010">
    <property type="protein sequence ID" value="MFD1165729.1"/>
    <property type="molecule type" value="Genomic_DNA"/>
</dbReference>
<evidence type="ECO:0000259" key="5">
    <source>
        <dbReference type="Pfam" id="PF04542"/>
    </source>
</evidence>
<proteinExistence type="inferred from homology"/>
<accession>A0ABW3RKL3</accession>
<evidence type="ECO:0000313" key="7">
    <source>
        <dbReference type="EMBL" id="MFD1165729.1"/>
    </source>
</evidence>
<feature type="domain" description="RNA polymerase sigma factor 70 region 4 type 2" evidence="6">
    <location>
        <begin position="126"/>
        <end position="172"/>
    </location>
</feature>
<dbReference type="InterPro" id="IPR013324">
    <property type="entry name" value="RNA_pol_sigma_r3/r4-like"/>
</dbReference>
<keyword evidence="3" id="KW-0731">Sigma factor</keyword>
<dbReference type="Gene3D" id="1.10.1740.10">
    <property type="match status" value="1"/>
</dbReference>
<dbReference type="InterPro" id="IPR013325">
    <property type="entry name" value="RNA_pol_sigma_r2"/>
</dbReference>
<dbReference type="Pfam" id="PF08281">
    <property type="entry name" value="Sigma70_r4_2"/>
    <property type="match status" value="1"/>
</dbReference>
<name>A0ABW3RKL3_9SPHI</name>
<dbReference type="InterPro" id="IPR036388">
    <property type="entry name" value="WH-like_DNA-bd_sf"/>
</dbReference>
<dbReference type="PANTHER" id="PTHR43133:SF46">
    <property type="entry name" value="RNA POLYMERASE SIGMA-70 FACTOR ECF SUBFAMILY"/>
    <property type="match status" value="1"/>
</dbReference>
<dbReference type="InterPro" id="IPR007627">
    <property type="entry name" value="RNA_pol_sigma70_r2"/>
</dbReference>
<dbReference type="InterPro" id="IPR014284">
    <property type="entry name" value="RNA_pol_sigma-70_dom"/>
</dbReference>
<dbReference type="RefSeq" id="WP_380895932.1">
    <property type="nucleotide sequence ID" value="NZ_JBHTKY010000010.1"/>
</dbReference>
<comment type="similarity">
    <text evidence="1">Belongs to the sigma-70 factor family. ECF subfamily.</text>
</comment>
<organism evidence="7 8">
    <name type="scientific">Sphingobacterium daejeonense</name>
    <dbReference type="NCBI Taxonomy" id="371142"/>
    <lineage>
        <taxon>Bacteria</taxon>
        <taxon>Pseudomonadati</taxon>
        <taxon>Bacteroidota</taxon>
        <taxon>Sphingobacteriia</taxon>
        <taxon>Sphingobacteriales</taxon>
        <taxon>Sphingobacteriaceae</taxon>
        <taxon>Sphingobacterium</taxon>
    </lineage>
</organism>
<dbReference type="SUPFAM" id="SSF88659">
    <property type="entry name" value="Sigma3 and sigma4 domains of RNA polymerase sigma factors"/>
    <property type="match status" value="1"/>
</dbReference>
<comment type="caution">
    <text evidence="7">The sequence shown here is derived from an EMBL/GenBank/DDBJ whole genome shotgun (WGS) entry which is preliminary data.</text>
</comment>
<protein>
    <submittedName>
        <fullName evidence="7">RNA polymerase sigma factor</fullName>
    </submittedName>
</protein>
<reference evidence="8" key="1">
    <citation type="journal article" date="2019" name="Int. J. Syst. Evol. Microbiol.">
        <title>The Global Catalogue of Microorganisms (GCM) 10K type strain sequencing project: providing services to taxonomists for standard genome sequencing and annotation.</title>
        <authorList>
            <consortium name="The Broad Institute Genomics Platform"/>
            <consortium name="The Broad Institute Genome Sequencing Center for Infectious Disease"/>
            <person name="Wu L."/>
            <person name="Ma J."/>
        </authorList>
    </citation>
    <scope>NUCLEOTIDE SEQUENCE [LARGE SCALE GENOMIC DNA]</scope>
    <source>
        <strain evidence="8">CCUG 52468</strain>
    </source>
</reference>
<dbReference type="Proteomes" id="UP001597205">
    <property type="component" value="Unassembled WGS sequence"/>
</dbReference>
<keyword evidence="2" id="KW-0805">Transcription regulation</keyword>